<keyword evidence="1" id="KW-0282">Flagellum</keyword>
<dbReference type="EMBL" id="WHOD01000067">
    <property type="protein sequence ID" value="NOU95081.1"/>
    <property type="molecule type" value="Genomic_DNA"/>
</dbReference>
<proteinExistence type="predicted"/>
<comment type="caution">
    <text evidence="1">The sequence shown here is derived from an EMBL/GenBank/DDBJ whole genome shotgun (WGS) entry which is preliminary data.</text>
</comment>
<evidence type="ECO:0000313" key="1">
    <source>
        <dbReference type="EMBL" id="NOU95081.1"/>
    </source>
</evidence>
<accession>A0A972GQM3</accession>
<keyword evidence="1" id="KW-0966">Cell projection</keyword>
<sequence length="140" mass="16342">MSLNVDNCQRCGKVYIKNTYGICGNCIKSIDLQYEKCLKYLREYRSCTINELSEATEVSVGQITKFIREGRISIKGNANMSYDCEVCGTQIREHTMCEPCRSRLAKETNQMREDETRKKIQEVQSHKATYNIRDRLNDRH</sequence>
<gene>
    <name evidence="1" type="ORF">GC093_17890</name>
</gene>
<organism evidence="1 2">
    <name type="scientific">Paenibacillus foliorum</name>
    <dbReference type="NCBI Taxonomy" id="2654974"/>
    <lineage>
        <taxon>Bacteria</taxon>
        <taxon>Bacillati</taxon>
        <taxon>Bacillota</taxon>
        <taxon>Bacilli</taxon>
        <taxon>Bacillales</taxon>
        <taxon>Paenibacillaceae</taxon>
        <taxon>Paenibacillus</taxon>
    </lineage>
</organism>
<dbReference type="Proteomes" id="UP000641588">
    <property type="component" value="Unassembled WGS sequence"/>
</dbReference>
<protein>
    <submittedName>
        <fullName evidence="1">Flagellar protein</fullName>
    </submittedName>
</protein>
<name>A0A972GQM3_9BACL</name>
<reference evidence="1" key="1">
    <citation type="submission" date="2019-10" db="EMBL/GenBank/DDBJ databases">
        <title>Description of Paenibacillus glebae sp. nov.</title>
        <authorList>
            <person name="Carlier A."/>
            <person name="Qi S."/>
        </authorList>
    </citation>
    <scope>NUCLEOTIDE SEQUENCE</scope>
    <source>
        <strain evidence="1">LMG 31456</strain>
    </source>
</reference>
<keyword evidence="2" id="KW-1185">Reference proteome</keyword>
<keyword evidence="1" id="KW-0969">Cilium</keyword>
<evidence type="ECO:0000313" key="2">
    <source>
        <dbReference type="Proteomes" id="UP000641588"/>
    </source>
</evidence>
<dbReference type="AlphaFoldDB" id="A0A972GQM3"/>
<dbReference type="RefSeq" id="WP_171653289.1">
    <property type="nucleotide sequence ID" value="NZ_WHOD01000067.1"/>
</dbReference>